<dbReference type="AlphaFoldDB" id="A0AAV7PQJ2"/>
<keyword evidence="2" id="KW-1185">Reference proteome</keyword>
<proteinExistence type="predicted"/>
<evidence type="ECO:0000313" key="1">
    <source>
        <dbReference type="EMBL" id="KAJ1130139.1"/>
    </source>
</evidence>
<gene>
    <name evidence="1" type="ORF">NDU88_008495</name>
</gene>
<accession>A0AAV7PQJ2</accession>
<organism evidence="1 2">
    <name type="scientific">Pleurodeles waltl</name>
    <name type="common">Iberian ribbed newt</name>
    <dbReference type="NCBI Taxonomy" id="8319"/>
    <lineage>
        <taxon>Eukaryota</taxon>
        <taxon>Metazoa</taxon>
        <taxon>Chordata</taxon>
        <taxon>Craniata</taxon>
        <taxon>Vertebrata</taxon>
        <taxon>Euteleostomi</taxon>
        <taxon>Amphibia</taxon>
        <taxon>Batrachia</taxon>
        <taxon>Caudata</taxon>
        <taxon>Salamandroidea</taxon>
        <taxon>Salamandridae</taxon>
        <taxon>Pleurodelinae</taxon>
        <taxon>Pleurodeles</taxon>
    </lineage>
</organism>
<sequence length="291" mass="31959">MPRDIFRLLARSSDPFYYSPSALRAPTLQRLRQRHCLTGAQSPPDCGLLGLVVPNVNGILIGWGKRTVRPRKQLLLRSHGWTSPRGCWCFRTLLFRGRWKLFGGWLRGAGGAGTGLCSARSGWRCAPALTPAGSWRGLRRMCYRWPCVGDGRRRGDLAAGPARRSNQTAAPWSAALTCPWRRRVGWAPAVLGAWVALLRPVCPWCTPAGAATRIWGLGEVSAVAEGVWARPLHSGWGLALASPVVAFGKRAHWVAPSPVGSDRGAIWGSFGRRRRFEPWGGLIGRLPFYAH</sequence>
<protein>
    <submittedName>
        <fullName evidence="1">Uncharacterized protein</fullName>
    </submittedName>
</protein>
<evidence type="ECO:0000313" key="2">
    <source>
        <dbReference type="Proteomes" id="UP001066276"/>
    </source>
</evidence>
<name>A0AAV7PQJ2_PLEWA</name>
<dbReference type="EMBL" id="JANPWB010000011">
    <property type="protein sequence ID" value="KAJ1130139.1"/>
    <property type="molecule type" value="Genomic_DNA"/>
</dbReference>
<reference evidence="1" key="1">
    <citation type="journal article" date="2022" name="bioRxiv">
        <title>Sequencing and chromosome-scale assembly of the giantPleurodeles waltlgenome.</title>
        <authorList>
            <person name="Brown T."/>
            <person name="Elewa A."/>
            <person name="Iarovenko S."/>
            <person name="Subramanian E."/>
            <person name="Araus A.J."/>
            <person name="Petzold A."/>
            <person name="Susuki M."/>
            <person name="Suzuki K.-i.T."/>
            <person name="Hayashi T."/>
            <person name="Toyoda A."/>
            <person name="Oliveira C."/>
            <person name="Osipova E."/>
            <person name="Leigh N.D."/>
            <person name="Simon A."/>
            <person name="Yun M.H."/>
        </authorList>
    </citation>
    <scope>NUCLEOTIDE SEQUENCE</scope>
    <source>
        <strain evidence="1">20211129_DDA</strain>
        <tissue evidence="1">Liver</tissue>
    </source>
</reference>
<comment type="caution">
    <text evidence="1">The sequence shown here is derived from an EMBL/GenBank/DDBJ whole genome shotgun (WGS) entry which is preliminary data.</text>
</comment>
<dbReference type="Proteomes" id="UP001066276">
    <property type="component" value="Chromosome 7"/>
</dbReference>